<dbReference type="Proteomes" id="UP001213799">
    <property type="component" value="Unassembled WGS sequence"/>
</dbReference>
<reference evidence="10" key="1">
    <citation type="journal article" date="2023" name="IMA Fungus">
        <title>Comparative genomic study of the Penicillium genus elucidates a diverse pangenome and 15 lateral gene transfer events.</title>
        <authorList>
            <person name="Petersen C."/>
            <person name="Sorensen T."/>
            <person name="Nielsen M.R."/>
            <person name="Sondergaard T.E."/>
            <person name="Sorensen J.L."/>
            <person name="Fitzpatrick D.A."/>
            <person name="Frisvad J.C."/>
            <person name="Nielsen K.L."/>
        </authorList>
    </citation>
    <scope>NUCLEOTIDE SEQUENCE</scope>
    <source>
        <strain evidence="10">IBT 12815</strain>
    </source>
</reference>
<evidence type="ECO:0000256" key="3">
    <source>
        <dbReference type="ARBA" id="ARBA00011738"/>
    </source>
</evidence>
<comment type="pathway">
    <text evidence="1">Alkaloid biosynthesis; ergot alkaloid biosynthesis.</text>
</comment>
<dbReference type="Gene3D" id="3.40.50.150">
    <property type="entry name" value="Vaccinia Virus protein VP39"/>
    <property type="match status" value="1"/>
</dbReference>
<dbReference type="GO" id="GO:0008168">
    <property type="term" value="F:methyltransferase activity"/>
    <property type="evidence" value="ECO:0007669"/>
    <property type="project" value="UniProtKB-KW"/>
</dbReference>
<dbReference type="GeneID" id="81589466"/>
<keyword evidence="6" id="KW-0808">Transferase</keyword>
<dbReference type="InterPro" id="IPR017805">
    <property type="entry name" value="SAM_MeTrfase_EasF-type_put"/>
</dbReference>
<dbReference type="EC" id="2.1.1.261" evidence="7"/>
<keyword evidence="5" id="KW-0489">Methyltransferase</keyword>
<evidence type="ECO:0000256" key="4">
    <source>
        <dbReference type="ARBA" id="ARBA00022589"/>
    </source>
</evidence>
<name>A0AAD6GY71_9EURO</name>
<dbReference type="NCBIfam" id="TIGR03439">
    <property type="entry name" value="methyl_EasF"/>
    <property type="match status" value="1"/>
</dbReference>
<evidence type="ECO:0000256" key="5">
    <source>
        <dbReference type="ARBA" id="ARBA00022603"/>
    </source>
</evidence>
<dbReference type="RefSeq" id="XP_056751300.1">
    <property type="nucleotide sequence ID" value="XM_056899224.1"/>
</dbReference>
<gene>
    <name evidence="10" type="ORF">N7537_008169</name>
</gene>
<evidence type="ECO:0000256" key="6">
    <source>
        <dbReference type="ARBA" id="ARBA00022679"/>
    </source>
</evidence>
<sequence>MITKVESTILDIRSVDTSESICDQVVRGLSTEPRTLPALLFYSTKGLQHWNHHSHQLEFYPRQEEIRILKDHAHSIASTLADNSVIVDLGSASLDKVLLLLEALEAQKKPVRYYALDLSATELATALASLPTARFRYVRCAALHGTFDDGLRWLRETPDIRDQVHHLLLFGLTLGNYSRANAATFLRQLADQVLSAHSAESSILVTLDSCKVPTRVLRAYTCEGVVPFALTSLENANQLLVGGREGEEKAALQAQTRNAFDPKDWEYLSEWNYVLGRHEASLIPRTSDVSLGPPLEGITVRREEKVRFGCSYKYDREELETLWDGAEVNMVNEWSSPGCGVHFYGLKMRRNPEECS</sequence>
<comment type="catalytic activity">
    <reaction evidence="8">
        <text>4-(3-methylbut-2-enyl)-L-tryptophan + S-adenosyl-L-methionine = 4-(3-methylbut-2-enyl)-L-abrine + S-adenosyl-L-homocysteine + H(+)</text>
        <dbReference type="Rhea" id="RHEA:34435"/>
        <dbReference type="ChEBI" id="CHEBI:15378"/>
        <dbReference type="ChEBI" id="CHEBI:57856"/>
        <dbReference type="ChEBI" id="CHEBI:58209"/>
        <dbReference type="ChEBI" id="CHEBI:59789"/>
        <dbReference type="ChEBI" id="CHEBI:67248"/>
        <dbReference type="EC" id="2.1.1.261"/>
    </reaction>
</comment>
<reference evidence="10" key="2">
    <citation type="submission" date="2023-01" db="EMBL/GenBank/DDBJ databases">
        <authorList>
            <person name="Petersen C."/>
        </authorList>
    </citation>
    <scope>NUCLEOTIDE SEQUENCE</scope>
    <source>
        <strain evidence="10">IBT 12815</strain>
    </source>
</reference>
<evidence type="ECO:0000256" key="8">
    <source>
        <dbReference type="ARBA" id="ARBA00049425"/>
    </source>
</evidence>
<comment type="similarity">
    <text evidence="2">Belongs to the methyltransferase superfamily.</text>
</comment>
<organism evidence="10 11">
    <name type="scientific">Penicillium hordei</name>
    <dbReference type="NCBI Taxonomy" id="40994"/>
    <lineage>
        <taxon>Eukaryota</taxon>
        <taxon>Fungi</taxon>
        <taxon>Dikarya</taxon>
        <taxon>Ascomycota</taxon>
        <taxon>Pezizomycotina</taxon>
        <taxon>Eurotiomycetes</taxon>
        <taxon>Eurotiomycetidae</taxon>
        <taxon>Eurotiales</taxon>
        <taxon>Aspergillaceae</taxon>
        <taxon>Penicillium</taxon>
    </lineage>
</organism>
<dbReference type="PANTHER" id="PTHR43397:SF1">
    <property type="entry name" value="ERGOTHIONEINE BIOSYNTHESIS PROTEIN 1"/>
    <property type="match status" value="1"/>
</dbReference>
<evidence type="ECO:0000256" key="2">
    <source>
        <dbReference type="ARBA" id="ARBA00008361"/>
    </source>
</evidence>
<dbReference type="Pfam" id="PF10017">
    <property type="entry name" value="Methyltransf_33"/>
    <property type="match status" value="1"/>
</dbReference>
<dbReference type="AlphaFoldDB" id="A0AAD6GY71"/>
<dbReference type="PIRSF" id="PIRSF018005">
    <property type="entry name" value="UCP018005"/>
    <property type="match status" value="1"/>
</dbReference>
<evidence type="ECO:0000256" key="1">
    <source>
        <dbReference type="ARBA" id="ARBA00005107"/>
    </source>
</evidence>
<keyword evidence="4" id="KW-0017">Alkaloid metabolism</keyword>
<evidence type="ECO:0000259" key="9">
    <source>
        <dbReference type="Pfam" id="PF10017"/>
    </source>
</evidence>
<dbReference type="InterPro" id="IPR051128">
    <property type="entry name" value="EgtD_Methyltrsf_superfamily"/>
</dbReference>
<feature type="domain" description="Histidine-specific methyltransferase SAM-dependent" evidence="9">
    <location>
        <begin position="23"/>
        <end position="343"/>
    </location>
</feature>
<proteinExistence type="inferred from homology"/>
<evidence type="ECO:0000256" key="7">
    <source>
        <dbReference type="ARBA" id="ARBA00039094"/>
    </source>
</evidence>
<protein>
    <recommendedName>
        <fullName evidence="7">4-dimethylallyltryptophan N-methyltransferase</fullName>
        <ecNumber evidence="7">2.1.1.261</ecNumber>
    </recommendedName>
</protein>
<dbReference type="EMBL" id="JAQJAE010000004">
    <property type="protein sequence ID" value="KAJ5598085.1"/>
    <property type="molecule type" value="Genomic_DNA"/>
</dbReference>
<dbReference type="InterPro" id="IPR019257">
    <property type="entry name" value="MeTrfase_dom"/>
</dbReference>
<dbReference type="InterPro" id="IPR017804">
    <property type="entry name" value="MeTrfase_EgtD-like"/>
</dbReference>
<evidence type="ECO:0000313" key="11">
    <source>
        <dbReference type="Proteomes" id="UP001213799"/>
    </source>
</evidence>
<dbReference type="GO" id="GO:0009820">
    <property type="term" value="P:alkaloid metabolic process"/>
    <property type="evidence" value="ECO:0007669"/>
    <property type="project" value="UniProtKB-KW"/>
</dbReference>
<keyword evidence="11" id="KW-1185">Reference proteome</keyword>
<comment type="subunit">
    <text evidence="3">Homodimer.</text>
</comment>
<dbReference type="GO" id="GO:0032259">
    <property type="term" value="P:methylation"/>
    <property type="evidence" value="ECO:0007669"/>
    <property type="project" value="UniProtKB-KW"/>
</dbReference>
<dbReference type="InterPro" id="IPR029063">
    <property type="entry name" value="SAM-dependent_MTases_sf"/>
</dbReference>
<evidence type="ECO:0000313" key="10">
    <source>
        <dbReference type="EMBL" id="KAJ5598085.1"/>
    </source>
</evidence>
<comment type="caution">
    <text evidence="10">The sequence shown here is derived from an EMBL/GenBank/DDBJ whole genome shotgun (WGS) entry which is preliminary data.</text>
</comment>
<dbReference type="PANTHER" id="PTHR43397">
    <property type="entry name" value="ERGOTHIONEINE BIOSYNTHESIS PROTEIN 1"/>
    <property type="match status" value="1"/>
</dbReference>
<accession>A0AAD6GY71</accession>